<keyword evidence="1" id="KW-0597">Phosphoprotein</keyword>
<dbReference type="GO" id="GO:0031423">
    <property type="term" value="F:hexon binding"/>
    <property type="evidence" value="ECO:0007669"/>
    <property type="project" value="InterPro"/>
</dbReference>
<evidence type="ECO:0000256" key="1">
    <source>
        <dbReference type="HAMAP-Rule" id="MF_04049"/>
    </source>
</evidence>
<dbReference type="EMBL" id="LC597488">
    <property type="protein sequence ID" value="BCO10935.1"/>
    <property type="molecule type" value="Genomic_DNA"/>
</dbReference>
<keyword evidence="1" id="KW-0426">Late protein</keyword>
<protein>
    <recommendedName>
        <fullName evidence="1">Pre-hexon-linking protein VIII</fullName>
    </recommendedName>
    <alternativeName>
        <fullName evidence="1">Pre-protein VIII</fullName>
        <shortName evidence="1">pVIII</shortName>
    </alternativeName>
    <component>
        <recommendedName>
            <fullName evidence="1">Hexon-linking protein-N</fullName>
        </recommendedName>
        <alternativeName>
            <fullName evidence="1">12.1 kDa protein VIII</fullName>
        </alternativeName>
        <alternativeName>
            <fullName evidence="1">Protein VIII-N</fullName>
        </alternativeName>
    </component>
    <component>
        <recommendedName>
            <fullName evidence="1">Hexon-linking protein-C</fullName>
        </recommendedName>
        <alternativeName>
            <fullName evidence="1">7.6 kDa protein VIII</fullName>
        </alternativeName>
        <alternativeName>
            <fullName evidence="1">Protein VIII-C</fullName>
        </alternativeName>
    </component>
</protein>
<proteinExistence type="evidence at transcript level"/>
<comment type="induction">
    <text evidence="1">Expressed in the late phase of the viral replicative cycle.</text>
</comment>
<sequence length="217" mass="24569">MAQPVTPYIWRYQPETGYTAGAHQNYSAVINWLQANPQMVARIKQVNLVRNDLDKLQANITRQDISANVNNWPAKDLNQPLKAPYIPASPNMATTINDFEATRQGIQLSGNQPFKGMGSNALSSYPDIPDILKYSRVGQQLQGYGTFSKDNIHLFYEGSRQPRKGGLSPVQFINEFPPVVYQNPFSGPLRTFPKEFNPLFSPEKDFRPTTNETLKYQ</sequence>
<feature type="site" description="Cleavage; by viral protease" evidence="1">
    <location>
        <begin position="140"/>
        <end position="141"/>
    </location>
</feature>
<dbReference type="HAMAP" id="MF_04049">
    <property type="entry name" value="ADV_CAP8"/>
    <property type="match status" value="1"/>
</dbReference>
<name>A0A7R7FS32_ADEB7</name>
<keyword evidence="1" id="KW-0946">Virion</keyword>
<comment type="subcellular location">
    <molecule>Pre-hexon-linking protein VIII</molecule>
    <subcellularLocation>
        <location evidence="1">Host nucleus</location>
    </subcellularLocation>
</comment>
<evidence type="ECO:0000313" key="2">
    <source>
        <dbReference type="EMBL" id="BCO10935.1"/>
    </source>
</evidence>
<keyword evidence="1" id="KW-0167">Capsid protein</keyword>
<comment type="subcellular location">
    <molecule>Hexon-linking protein-N</molecule>
    <subcellularLocation>
        <location evidence="1">Virion</location>
    </subcellularLocation>
    <text evidence="1">Located on the inner side of the capsid shell. Present in 120 copies per virion.</text>
</comment>
<comment type="similarity">
    <text evidence="1">Belongs to the adenoviridae hexon-linking protein family.</text>
</comment>
<feature type="peptide" id="PRO_5031651162" description="Hexon-linking protein-N" evidence="1">
    <location>
        <begin position="1"/>
        <end position="111"/>
    </location>
</feature>
<dbReference type="Pfam" id="PF01310">
    <property type="entry name" value="Adeno_PVIII"/>
    <property type="match status" value="1"/>
</dbReference>
<comment type="miscellaneous">
    <text evidence="1">All late proteins expressed from the major late promoter are produced by alternative splicing and alternative polyadenylation of the same gene giving rise to non-overlapping ORFs. A leader sequence is present in the N-terminus of all these mRNAs and is recognized by the viral shutoff protein to provide expression although conventional translation via ribosome scanning from the cap has been shut off in the host cell.</text>
</comment>
<keyword evidence="1" id="KW-1048">Host nucleus</keyword>
<dbReference type="InterPro" id="IPR000646">
    <property type="entry name" value="Adeno_PVIII"/>
</dbReference>
<dbReference type="GO" id="GO:0042025">
    <property type="term" value="C:host cell nucleus"/>
    <property type="evidence" value="ECO:0007669"/>
    <property type="project" value="UniProtKB-SubCell"/>
</dbReference>
<feature type="peptide" id="PRO_5031651161" description="Hexon-linking protein-C" evidence="1">
    <location>
        <begin position="141"/>
        <end position="217"/>
    </location>
</feature>
<organismHost>
    <name type="scientific">Bos taurus</name>
    <name type="common">Bovine</name>
    <dbReference type="NCBI Taxonomy" id="9913"/>
</organismHost>
<comment type="function">
    <text evidence="1">Hexon-linking protein-C: Structural component of the virion that acts as a cement protein on the capsid interior and which glue the peripentonal hexons and group-of-nine hexons together.</text>
</comment>
<comment type="subcellular location">
    <molecule>Hexon-linking protein-C</molecule>
    <subcellularLocation>
        <location evidence="1">Virion</location>
    </subcellularLocation>
    <text evidence="1">Located on the inner side of the capsid shell. Present in 120 copies per virion.</text>
</comment>
<comment type="subunit">
    <text evidence="1">Interacts with the peripentonal hexons as well as the hexons in the facets. Part of a complex composed of the core-capsid bridging protein, the endosome lysis protein VI and the hexon-linking protein VIII; these interactions bridge the virus core to the capsid.</text>
</comment>
<reference evidence="2" key="1">
    <citation type="submission" date="2020-12" db="EMBL/GenBank/DDBJ databases">
        <title>Complete genome sequence of bovine adenovirus type 7 strain Fukuroi.</title>
        <authorList>
            <person name="Kumagai A."/>
            <person name="Hatama S."/>
        </authorList>
    </citation>
    <scope>NUCLEOTIDE SEQUENCE [LARGE SCALE GENOMIC DNA]</scope>
    <source>
        <strain evidence="2">Fukuroi</strain>
    </source>
</reference>
<organism evidence="2">
    <name type="scientific">Bovine adenovirus 7</name>
    <name type="common">BAdV-7</name>
    <dbReference type="NCBI Taxonomy" id="10511"/>
    <lineage>
        <taxon>Viruses</taxon>
        <taxon>Varidnaviria</taxon>
        <taxon>Bamfordvirae</taxon>
        <taxon>Preplasmiviricota</taxon>
        <taxon>Polisuviricotina</taxon>
        <taxon>Pharingeaviricetes</taxon>
        <taxon>Rowavirales</taxon>
        <taxon>Adenoviridae</taxon>
        <taxon>Barthadenovirus</taxon>
        <taxon>Barthadenovirus bosseptimum</taxon>
        <taxon>Bovine adenovirus F</taxon>
    </lineage>
</organism>
<accession>A0A7R7FS32</accession>
<dbReference type="Proteomes" id="UP000595620">
    <property type="component" value="Segment"/>
</dbReference>
<gene>
    <name evidence="2" type="primary">pVIII</name>
    <name evidence="1" type="synonym">L4</name>
</gene>
<evidence type="ECO:0000313" key="3">
    <source>
        <dbReference type="Proteomes" id="UP000595620"/>
    </source>
</evidence>
<dbReference type="GO" id="GO:0019028">
    <property type="term" value="C:viral capsid"/>
    <property type="evidence" value="ECO:0007669"/>
    <property type="project" value="UniProtKB-UniRule"/>
</dbReference>
<comment type="PTM">
    <text evidence="1">Cleaved by the viral protease during virion maturation. May cause the middle segment to be shed from the capsid.</text>
</comment>
<keyword evidence="3" id="KW-1185">Reference proteome</keyword>
<feature type="chain" id="PRO_5031651160" description="Pre-hexon-linking protein VIII" evidence="1">
    <location>
        <begin position="1"/>
        <end position="217"/>
    </location>
</feature>
<comment type="function">
    <text evidence="1">Hexon-linking protein-N: Structural component of the virion that acts as a cement protein on the capsid interior and which glue the peripentonal hexons and group-of-nine hexons together.</text>
</comment>
<feature type="site" description="Cleavage; by viral protease" evidence="1">
    <location>
        <begin position="111"/>
        <end position="112"/>
    </location>
</feature>
<comment type="caution">
    <text evidence="1">Lacks conserved residue(s) required for the propagation of feature annotation.</text>
</comment>